<evidence type="ECO:0000313" key="1">
    <source>
        <dbReference type="EMBL" id="EID50433.1"/>
    </source>
</evidence>
<protein>
    <submittedName>
        <fullName evidence="1">Uncharacterized protein</fullName>
    </submittedName>
</protein>
<proteinExistence type="predicted"/>
<dbReference type="AlphaFoldDB" id="I0URD0"/>
<keyword evidence="2" id="KW-1185">Reference proteome</keyword>
<reference evidence="1" key="1">
    <citation type="submission" date="2012-03" db="EMBL/GenBank/DDBJ databases">
        <authorList>
            <person name="Durkin A.S."/>
            <person name="McCorrison J."/>
            <person name="Torralba M."/>
            <person name="Gillis M."/>
            <person name="Methe B."/>
            <person name="Sutton G."/>
            <person name="Nelson K.E."/>
        </authorList>
    </citation>
    <scope>NUCLEOTIDE SEQUENCE [LARGE SCALE GENOMIC DNA]</scope>
    <source>
        <strain evidence="1">F0474</strain>
    </source>
</reference>
<name>I0URD0_9MICC</name>
<evidence type="ECO:0000313" key="2">
    <source>
        <dbReference type="Proteomes" id="UP000004863"/>
    </source>
</evidence>
<dbReference type="Proteomes" id="UP000004863">
    <property type="component" value="Unassembled WGS sequence"/>
</dbReference>
<accession>I0URD0</accession>
<gene>
    <name evidence="1" type="ORF">HMPREF1324_2219</name>
</gene>
<comment type="caution">
    <text evidence="1">The sequence shown here is derived from an EMBL/GenBank/DDBJ whole genome shotgun (WGS) entry which is preliminary data.</text>
</comment>
<sequence length="89" mass="9779">MQFLFQLNRSIHTLAESLVTGIISELYKYVNITSGGELVTCRTPKKASAGSTVSTQNIKYALLMWKSVHTLNTGYATHALIVAFDGLFP</sequence>
<dbReference type="EMBL" id="AJJQ01000042">
    <property type="protein sequence ID" value="EID50433.1"/>
    <property type="molecule type" value="Genomic_DNA"/>
</dbReference>
<organism evidence="1 2">
    <name type="scientific">Rothia aeria F0474</name>
    <dbReference type="NCBI Taxonomy" id="1125724"/>
    <lineage>
        <taxon>Bacteria</taxon>
        <taxon>Bacillati</taxon>
        <taxon>Actinomycetota</taxon>
        <taxon>Actinomycetes</taxon>
        <taxon>Micrococcales</taxon>
        <taxon>Micrococcaceae</taxon>
        <taxon>Rothia</taxon>
    </lineage>
</organism>